<evidence type="ECO:0000313" key="3">
    <source>
        <dbReference type="Proteomes" id="UP001361239"/>
    </source>
</evidence>
<organism evidence="2 3">
    <name type="scientific">Novosphingobium anseongense</name>
    <dbReference type="NCBI Taxonomy" id="3133436"/>
    <lineage>
        <taxon>Bacteria</taxon>
        <taxon>Pseudomonadati</taxon>
        <taxon>Pseudomonadota</taxon>
        <taxon>Alphaproteobacteria</taxon>
        <taxon>Sphingomonadales</taxon>
        <taxon>Sphingomonadaceae</taxon>
        <taxon>Novosphingobium</taxon>
    </lineage>
</organism>
<dbReference type="RefSeq" id="WP_339585057.1">
    <property type="nucleotide sequence ID" value="NZ_JBBHJZ010000001.1"/>
</dbReference>
<dbReference type="InterPro" id="IPR013096">
    <property type="entry name" value="Cupin_2"/>
</dbReference>
<protein>
    <submittedName>
        <fullName evidence="2">Cupin domain-containing protein</fullName>
    </submittedName>
</protein>
<keyword evidence="3" id="KW-1185">Reference proteome</keyword>
<dbReference type="Gene3D" id="2.60.120.10">
    <property type="entry name" value="Jelly Rolls"/>
    <property type="match status" value="1"/>
</dbReference>
<gene>
    <name evidence="2" type="ORF">WG901_00425</name>
</gene>
<reference evidence="2 3" key="1">
    <citation type="submission" date="2024-03" db="EMBL/GenBank/DDBJ databases">
        <authorList>
            <person name="Jo J.-H."/>
        </authorList>
    </citation>
    <scope>NUCLEOTIDE SEQUENCE [LARGE SCALE GENOMIC DNA]</scope>
    <source>
        <strain evidence="2 3">PS1R-30</strain>
    </source>
</reference>
<dbReference type="Proteomes" id="UP001361239">
    <property type="component" value="Unassembled WGS sequence"/>
</dbReference>
<proteinExistence type="predicted"/>
<dbReference type="SUPFAM" id="SSF51182">
    <property type="entry name" value="RmlC-like cupins"/>
    <property type="match status" value="1"/>
</dbReference>
<dbReference type="InterPro" id="IPR011051">
    <property type="entry name" value="RmlC_Cupin_sf"/>
</dbReference>
<dbReference type="InterPro" id="IPR014710">
    <property type="entry name" value="RmlC-like_jellyroll"/>
</dbReference>
<name>A0ABU8RQ83_9SPHN</name>
<comment type="caution">
    <text evidence="2">The sequence shown here is derived from an EMBL/GenBank/DDBJ whole genome shotgun (WGS) entry which is preliminary data.</text>
</comment>
<accession>A0ABU8RQ83</accession>
<feature type="domain" description="Cupin type-2" evidence="1">
    <location>
        <begin position="55"/>
        <end position="109"/>
    </location>
</feature>
<evidence type="ECO:0000259" key="1">
    <source>
        <dbReference type="Pfam" id="PF07883"/>
    </source>
</evidence>
<sequence>MAKVRITTPEQKPWQISPVRAEHAEARALLPDGGPASAYKIREPGSETTPQLVELRMHPHEEVALHSHDEDEIIYVLSGEMKVGTRTIGAGASLYIAGGVFYGFTAGPEGVHFLNFRARDDRSFHLPGKRQIIDTGVTS</sequence>
<dbReference type="EMBL" id="JBBHJZ010000001">
    <property type="protein sequence ID" value="MEJ5975084.1"/>
    <property type="molecule type" value="Genomic_DNA"/>
</dbReference>
<evidence type="ECO:0000313" key="2">
    <source>
        <dbReference type="EMBL" id="MEJ5975084.1"/>
    </source>
</evidence>
<dbReference type="Pfam" id="PF07883">
    <property type="entry name" value="Cupin_2"/>
    <property type="match status" value="1"/>
</dbReference>